<evidence type="ECO:0000313" key="4">
    <source>
        <dbReference type="EnsemblProtists" id="EKX37695"/>
    </source>
</evidence>
<gene>
    <name evidence="3" type="ORF">GUITHDRAFT_116171</name>
</gene>
<reference evidence="5" key="2">
    <citation type="submission" date="2012-11" db="EMBL/GenBank/DDBJ databases">
        <authorList>
            <person name="Kuo A."/>
            <person name="Curtis B.A."/>
            <person name="Tanifuji G."/>
            <person name="Burki F."/>
            <person name="Gruber A."/>
            <person name="Irimia M."/>
            <person name="Maruyama S."/>
            <person name="Arias M.C."/>
            <person name="Ball S.G."/>
            <person name="Gile G.H."/>
            <person name="Hirakawa Y."/>
            <person name="Hopkins J.F."/>
            <person name="Rensing S.A."/>
            <person name="Schmutz J."/>
            <person name="Symeonidi A."/>
            <person name="Elias M."/>
            <person name="Eveleigh R.J."/>
            <person name="Herman E.K."/>
            <person name="Klute M.J."/>
            <person name="Nakayama T."/>
            <person name="Obornik M."/>
            <person name="Reyes-Prieto A."/>
            <person name="Armbrust E.V."/>
            <person name="Aves S.J."/>
            <person name="Beiko R.G."/>
            <person name="Coutinho P."/>
            <person name="Dacks J.B."/>
            <person name="Durnford D.G."/>
            <person name="Fast N.M."/>
            <person name="Green B.R."/>
            <person name="Grisdale C."/>
            <person name="Hempe F."/>
            <person name="Henrissat B."/>
            <person name="Hoppner M.P."/>
            <person name="Ishida K.-I."/>
            <person name="Kim E."/>
            <person name="Koreny L."/>
            <person name="Kroth P.G."/>
            <person name="Liu Y."/>
            <person name="Malik S.-B."/>
            <person name="Maier U.G."/>
            <person name="McRose D."/>
            <person name="Mock T."/>
            <person name="Neilson J.A."/>
            <person name="Onodera N.T."/>
            <person name="Poole A.M."/>
            <person name="Pritham E.J."/>
            <person name="Richards T.A."/>
            <person name="Rocap G."/>
            <person name="Roy S.W."/>
            <person name="Sarai C."/>
            <person name="Schaack S."/>
            <person name="Shirato S."/>
            <person name="Slamovits C.H."/>
            <person name="Spencer D.F."/>
            <person name="Suzuki S."/>
            <person name="Worden A.Z."/>
            <person name="Zauner S."/>
            <person name="Barry K."/>
            <person name="Bell C."/>
            <person name="Bharti A.K."/>
            <person name="Crow J.A."/>
            <person name="Grimwood J."/>
            <person name="Kramer R."/>
            <person name="Lindquist E."/>
            <person name="Lucas S."/>
            <person name="Salamov A."/>
            <person name="McFadden G.I."/>
            <person name="Lane C.E."/>
            <person name="Keeling P.J."/>
            <person name="Gray M.W."/>
            <person name="Grigoriev I.V."/>
            <person name="Archibald J.M."/>
        </authorList>
    </citation>
    <scope>NUCLEOTIDE SEQUENCE</scope>
    <source>
        <strain evidence="5">CCMP2712</strain>
    </source>
</reference>
<proteinExistence type="predicted"/>
<reference evidence="3 5" key="1">
    <citation type="journal article" date="2012" name="Nature">
        <title>Algal genomes reveal evolutionary mosaicism and the fate of nucleomorphs.</title>
        <authorList>
            <consortium name="DOE Joint Genome Institute"/>
            <person name="Curtis B.A."/>
            <person name="Tanifuji G."/>
            <person name="Burki F."/>
            <person name="Gruber A."/>
            <person name="Irimia M."/>
            <person name="Maruyama S."/>
            <person name="Arias M.C."/>
            <person name="Ball S.G."/>
            <person name="Gile G.H."/>
            <person name="Hirakawa Y."/>
            <person name="Hopkins J.F."/>
            <person name="Kuo A."/>
            <person name="Rensing S.A."/>
            <person name="Schmutz J."/>
            <person name="Symeonidi A."/>
            <person name="Elias M."/>
            <person name="Eveleigh R.J."/>
            <person name="Herman E.K."/>
            <person name="Klute M.J."/>
            <person name="Nakayama T."/>
            <person name="Obornik M."/>
            <person name="Reyes-Prieto A."/>
            <person name="Armbrust E.V."/>
            <person name="Aves S.J."/>
            <person name="Beiko R.G."/>
            <person name="Coutinho P."/>
            <person name="Dacks J.B."/>
            <person name="Durnford D.G."/>
            <person name="Fast N.M."/>
            <person name="Green B.R."/>
            <person name="Grisdale C.J."/>
            <person name="Hempel F."/>
            <person name="Henrissat B."/>
            <person name="Hoppner M.P."/>
            <person name="Ishida K."/>
            <person name="Kim E."/>
            <person name="Koreny L."/>
            <person name="Kroth P.G."/>
            <person name="Liu Y."/>
            <person name="Malik S.B."/>
            <person name="Maier U.G."/>
            <person name="McRose D."/>
            <person name="Mock T."/>
            <person name="Neilson J.A."/>
            <person name="Onodera N.T."/>
            <person name="Poole A.M."/>
            <person name="Pritham E.J."/>
            <person name="Richards T.A."/>
            <person name="Rocap G."/>
            <person name="Roy S.W."/>
            <person name="Sarai C."/>
            <person name="Schaack S."/>
            <person name="Shirato S."/>
            <person name="Slamovits C.H."/>
            <person name="Spencer D.F."/>
            <person name="Suzuki S."/>
            <person name="Worden A.Z."/>
            <person name="Zauner S."/>
            <person name="Barry K."/>
            <person name="Bell C."/>
            <person name="Bharti A.K."/>
            <person name="Crow J.A."/>
            <person name="Grimwood J."/>
            <person name="Kramer R."/>
            <person name="Lindquist E."/>
            <person name="Lucas S."/>
            <person name="Salamov A."/>
            <person name="McFadden G.I."/>
            <person name="Lane C.E."/>
            <person name="Keeling P.J."/>
            <person name="Gray M.W."/>
            <person name="Grigoriev I.V."/>
            <person name="Archibald J.M."/>
        </authorList>
    </citation>
    <scope>NUCLEOTIDE SEQUENCE</scope>
    <source>
        <strain evidence="3 5">CCMP2712</strain>
    </source>
</reference>
<evidence type="ECO:0000256" key="2">
    <source>
        <dbReference type="SAM" id="MobiDB-lite"/>
    </source>
</evidence>
<dbReference type="GeneID" id="17294418"/>
<dbReference type="AlphaFoldDB" id="L1IPF2"/>
<dbReference type="Proteomes" id="UP000011087">
    <property type="component" value="Unassembled WGS sequence"/>
</dbReference>
<dbReference type="OrthoDB" id="1280899at2759"/>
<name>L1IPF2_GUITC</name>
<feature type="region of interest" description="Disordered" evidence="2">
    <location>
        <begin position="246"/>
        <end position="266"/>
    </location>
</feature>
<evidence type="ECO:0000313" key="5">
    <source>
        <dbReference type="Proteomes" id="UP000011087"/>
    </source>
</evidence>
<evidence type="ECO:0000313" key="3">
    <source>
        <dbReference type="EMBL" id="EKX37695.1"/>
    </source>
</evidence>
<feature type="compositionally biased region" description="Basic and acidic residues" evidence="2">
    <location>
        <begin position="16"/>
        <end position="27"/>
    </location>
</feature>
<evidence type="ECO:0000256" key="1">
    <source>
        <dbReference type="SAM" id="Coils"/>
    </source>
</evidence>
<feature type="compositionally biased region" description="Polar residues" evidence="2">
    <location>
        <begin position="246"/>
        <end position="255"/>
    </location>
</feature>
<dbReference type="HOGENOM" id="CLU_632323_0_0_1"/>
<dbReference type="EnsemblProtists" id="EKX37695">
    <property type="protein sequence ID" value="EKX37695"/>
    <property type="gene ID" value="GUITHDRAFT_116171"/>
</dbReference>
<dbReference type="Gene3D" id="1.10.287.1490">
    <property type="match status" value="1"/>
</dbReference>
<dbReference type="RefSeq" id="XP_005824675.1">
    <property type="nucleotide sequence ID" value="XM_005824618.1"/>
</dbReference>
<feature type="region of interest" description="Disordered" evidence="2">
    <location>
        <begin position="287"/>
        <end position="434"/>
    </location>
</feature>
<accession>L1IPF2</accession>
<protein>
    <submittedName>
        <fullName evidence="3 4">Uncharacterized protein</fullName>
    </submittedName>
</protein>
<feature type="compositionally biased region" description="Basic and acidic residues" evidence="2">
    <location>
        <begin position="296"/>
        <end position="434"/>
    </location>
</feature>
<dbReference type="KEGG" id="gtt:GUITHDRAFT_116171"/>
<keyword evidence="1" id="KW-0175">Coiled coil</keyword>
<organism evidence="3">
    <name type="scientific">Guillardia theta (strain CCMP2712)</name>
    <name type="common">Cryptophyte</name>
    <dbReference type="NCBI Taxonomy" id="905079"/>
    <lineage>
        <taxon>Eukaryota</taxon>
        <taxon>Cryptophyceae</taxon>
        <taxon>Pyrenomonadales</taxon>
        <taxon>Geminigeraceae</taxon>
        <taxon>Guillardia</taxon>
    </lineage>
</organism>
<feature type="region of interest" description="Disordered" evidence="2">
    <location>
        <begin position="1"/>
        <end position="101"/>
    </location>
</feature>
<reference evidence="4" key="3">
    <citation type="submission" date="2015-06" db="UniProtKB">
        <authorList>
            <consortium name="EnsemblProtists"/>
        </authorList>
    </citation>
    <scope>IDENTIFICATION</scope>
</reference>
<dbReference type="PaxDb" id="55529-EKX37695"/>
<keyword evidence="5" id="KW-1185">Reference proteome</keyword>
<feature type="coiled-coil region" evidence="1">
    <location>
        <begin position="101"/>
        <end position="219"/>
    </location>
</feature>
<sequence length="434" mass="49825">MGKGGGYEVTITGINRMEKARSARPTDLRATLSSTPHVKDLRSMLSNRSNQPPAQPAADQSQQTKQLFSRKRRNEELQANEAPPPTPQANPVEEPKADSPLTQARMKIRDLRQQLDDLKQQRVAVEAKLAGLKKSEMHAETKATLLKEISQMKEEIKKARKVYIREVSITNDWITQESTDVANQKSDLETMTQQLQREVDKRSDERESLIADLRSANEERCGWRRKKKRIVRERLTLRAGSNSIGCSSAITSTAASPMDETSPPLGTRLGENVCACRADQILQAQSVTRLYSSPRESSKDLPRDSRASSREISRDIPKDTSRDIQRDGSRRDSYREMPREFPRESTRDSQRDIPRDTSRDILRDTSRDIPRDTARDIARDRPRESTRDMRDERKEDRRSTYDDGRSRKRESSSHGGYRRQDRGREDRGEWSVLH</sequence>
<dbReference type="EMBL" id="JH993056">
    <property type="protein sequence ID" value="EKX37695.1"/>
    <property type="molecule type" value="Genomic_DNA"/>
</dbReference>